<proteinExistence type="predicted"/>
<reference evidence="1" key="2">
    <citation type="journal article" date="2015" name="Data Brief">
        <title>Shoot transcriptome of the giant reed, Arundo donax.</title>
        <authorList>
            <person name="Barrero R.A."/>
            <person name="Guerrero F.D."/>
            <person name="Moolhuijzen P."/>
            <person name="Goolsby J.A."/>
            <person name="Tidwell J."/>
            <person name="Bellgard S.E."/>
            <person name="Bellgard M.I."/>
        </authorList>
    </citation>
    <scope>NUCLEOTIDE SEQUENCE</scope>
    <source>
        <tissue evidence="1">Shoot tissue taken approximately 20 cm above the soil surface</tissue>
    </source>
</reference>
<dbReference type="EMBL" id="GBRH01242006">
    <property type="protein sequence ID" value="JAD55889.1"/>
    <property type="molecule type" value="Transcribed_RNA"/>
</dbReference>
<organism evidence="1">
    <name type="scientific">Arundo donax</name>
    <name type="common">Giant reed</name>
    <name type="synonym">Donax arundinaceus</name>
    <dbReference type="NCBI Taxonomy" id="35708"/>
    <lineage>
        <taxon>Eukaryota</taxon>
        <taxon>Viridiplantae</taxon>
        <taxon>Streptophyta</taxon>
        <taxon>Embryophyta</taxon>
        <taxon>Tracheophyta</taxon>
        <taxon>Spermatophyta</taxon>
        <taxon>Magnoliopsida</taxon>
        <taxon>Liliopsida</taxon>
        <taxon>Poales</taxon>
        <taxon>Poaceae</taxon>
        <taxon>PACMAD clade</taxon>
        <taxon>Arundinoideae</taxon>
        <taxon>Arundineae</taxon>
        <taxon>Arundo</taxon>
    </lineage>
</organism>
<sequence>MPVLPRSIISILNCNCSQVGNRGPTKQACSPRSLS</sequence>
<dbReference type="AlphaFoldDB" id="A0A0A9AVV9"/>
<evidence type="ECO:0000313" key="1">
    <source>
        <dbReference type="EMBL" id="JAD55889.1"/>
    </source>
</evidence>
<accession>A0A0A9AVV9</accession>
<protein>
    <submittedName>
        <fullName evidence="1">Uncharacterized protein</fullName>
    </submittedName>
</protein>
<name>A0A0A9AVV9_ARUDO</name>
<reference evidence="1" key="1">
    <citation type="submission" date="2014-09" db="EMBL/GenBank/DDBJ databases">
        <authorList>
            <person name="Magalhaes I.L.F."/>
            <person name="Oliveira U."/>
            <person name="Santos F.R."/>
            <person name="Vidigal T.H.D.A."/>
            <person name="Brescovit A.D."/>
            <person name="Santos A.J."/>
        </authorList>
    </citation>
    <scope>NUCLEOTIDE SEQUENCE</scope>
    <source>
        <tissue evidence="1">Shoot tissue taken approximately 20 cm above the soil surface</tissue>
    </source>
</reference>